<evidence type="ECO:0000256" key="6">
    <source>
        <dbReference type="ARBA" id="ARBA00022840"/>
    </source>
</evidence>
<keyword evidence="7 8" id="KW-0460">Magnesium</keyword>
<feature type="binding site" evidence="8">
    <location>
        <position position="101"/>
    </location>
    <ligand>
        <name>ATP</name>
        <dbReference type="ChEBI" id="CHEBI:30616"/>
    </ligand>
</feature>
<evidence type="ECO:0000256" key="8">
    <source>
        <dbReference type="HAMAP-Rule" id="MF_00692"/>
    </source>
</evidence>
<dbReference type="GO" id="GO:0000287">
    <property type="term" value="F:magnesium ion binding"/>
    <property type="evidence" value="ECO:0007669"/>
    <property type="project" value="UniProtKB-UniRule"/>
</dbReference>
<dbReference type="HAMAP" id="MF_00692">
    <property type="entry name" value="SelO"/>
    <property type="match status" value="1"/>
</dbReference>
<dbReference type="NCBIfam" id="NF000658">
    <property type="entry name" value="PRK00029.1"/>
    <property type="match status" value="1"/>
</dbReference>
<comment type="catalytic activity">
    <reaction evidence="8">
        <text>L-tyrosyl-[protein] + ATP = O-(5'-adenylyl)-L-tyrosyl-[protein] + diphosphate</text>
        <dbReference type="Rhea" id="RHEA:54288"/>
        <dbReference type="Rhea" id="RHEA-COMP:10136"/>
        <dbReference type="Rhea" id="RHEA-COMP:13846"/>
        <dbReference type="ChEBI" id="CHEBI:30616"/>
        <dbReference type="ChEBI" id="CHEBI:33019"/>
        <dbReference type="ChEBI" id="CHEBI:46858"/>
        <dbReference type="ChEBI" id="CHEBI:83624"/>
        <dbReference type="EC" id="2.7.7.108"/>
    </reaction>
</comment>
<evidence type="ECO:0000313" key="10">
    <source>
        <dbReference type="Proteomes" id="UP000238605"/>
    </source>
</evidence>
<comment type="catalytic activity">
    <reaction evidence="8">
        <text>L-threonyl-[protein] + ATP = 3-O-(5'-adenylyl)-L-threonyl-[protein] + diphosphate</text>
        <dbReference type="Rhea" id="RHEA:54292"/>
        <dbReference type="Rhea" id="RHEA-COMP:11060"/>
        <dbReference type="Rhea" id="RHEA-COMP:13847"/>
        <dbReference type="ChEBI" id="CHEBI:30013"/>
        <dbReference type="ChEBI" id="CHEBI:30616"/>
        <dbReference type="ChEBI" id="CHEBI:33019"/>
        <dbReference type="ChEBI" id="CHEBI:138113"/>
        <dbReference type="EC" id="2.7.7.108"/>
    </reaction>
</comment>
<feature type="binding site" evidence="8">
    <location>
        <position position="190"/>
    </location>
    <ligand>
        <name>ATP</name>
        <dbReference type="ChEBI" id="CHEBI:30616"/>
    </ligand>
</feature>
<comment type="catalytic activity">
    <reaction evidence="8">
        <text>L-seryl-[protein] + ATP = 3-O-(5'-adenylyl)-L-seryl-[protein] + diphosphate</text>
        <dbReference type="Rhea" id="RHEA:58120"/>
        <dbReference type="Rhea" id="RHEA-COMP:9863"/>
        <dbReference type="Rhea" id="RHEA-COMP:15073"/>
        <dbReference type="ChEBI" id="CHEBI:29999"/>
        <dbReference type="ChEBI" id="CHEBI:30616"/>
        <dbReference type="ChEBI" id="CHEBI:33019"/>
        <dbReference type="ChEBI" id="CHEBI:142516"/>
        <dbReference type="EC" id="2.7.7.108"/>
    </reaction>
</comment>
<dbReference type="GO" id="GO:0005524">
    <property type="term" value="F:ATP binding"/>
    <property type="evidence" value="ECO:0007669"/>
    <property type="project" value="UniProtKB-UniRule"/>
</dbReference>
<dbReference type="Pfam" id="PF02696">
    <property type="entry name" value="SelO"/>
    <property type="match status" value="1"/>
</dbReference>
<feature type="binding site" evidence="8">
    <location>
        <position position="183"/>
    </location>
    <ligand>
        <name>ATP</name>
        <dbReference type="ChEBI" id="CHEBI:30616"/>
    </ligand>
</feature>
<proteinExistence type="inferred from homology"/>
<keyword evidence="3 8" id="KW-0548">Nucleotidyltransferase</keyword>
<comment type="cofactor">
    <cofactor evidence="8">
        <name>Mg(2+)</name>
        <dbReference type="ChEBI" id="CHEBI:18420"/>
    </cofactor>
    <cofactor evidence="8">
        <name>Mn(2+)</name>
        <dbReference type="ChEBI" id="CHEBI:29035"/>
    </cofactor>
</comment>
<feature type="binding site" evidence="8">
    <location>
        <position position="98"/>
    </location>
    <ligand>
        <name>ATP</name>
        <dbReference type="ChEBI" id="CHEBI:30616"/>
    </ligand>
</feature>
<keyword evidence="2 8" id="KW-0808">Transferase</keyword>
<dbReference type="GO" id="GO:0030145">
    <property type="term" value="F:manganese ion binding"/>
    <property type="evidence" value="ECO:0007669"/>
    <property type="project" value="UniProtKB-UniRule"/>
</dbReference>
<comment type="catalytic activity">
    <reaction evidence="8">
        <text>L-histidyl-[protein] + UTP = N(tele)-(5'-uridylyl)-L-histidyl-[protein] + diphosphate</text>
        <dbReference type="Rhea" id="RHEA:83891"/>
        <dbReference type="Rhea" id="RHEA-COMP:9745"/>
        <dbReference type="Rhea" id="RHEA-COMP:20239"/>
        <dbReference type="ChEBI" id="CHEBI:29979"/>
        <dbReference type="ChEBI" id="CHEBI:33019"/>
        <dbReference type="ChEBI" id="CHEBI:46398"/>
        <dbReference type="ChEBI" id="CHEBI:233474"/>
    </reaction>
</comment>
<name>A0A2S5SUX7_9BURK</name>
<feature type="binding site" evidence="8">
    <location>
        <position position="133"/>
    </location>
    <ligand>
        <name>ATP</name>
        <dbReference type="ChEBI" id="CHEBI:30616"/>
    </ligand>
</feature>
<feature type="active site" description="Proton acceptor" evidence="8">
    <location>
        <position position="259"/>
    </location>
</feature>
<gene>
    <name evidence="8" type="primary">ydiU</name>
    <name evidence="8" type="synonym">selO</name>
    <name evidence="9" type="ORF">C1704_09100</name>
</gene>
<protein>
    <recommendedName>
        <fullName evidence="8">Protein nucleotidyltransferase YdiU</fullName>
        <ecNumber evidence="8">2.7.7.-</ecNumber>
    </recommendedName>
    <alternativeName>
        <fullName evidence="8">Protein adenylyltransferase YdiU</fullName>
        <ecNumber evidence="8">2.7.7.108</ecNumber>
    </alternativeName>
    <alternativeName>
        <fullName evidence="8">Protein uridylyltransferase YdiU</fullName>
        <ecNumber evidence="8">2.7.7.-</ecNumber>
    </alternativeName>
</protein>
<evidence type="ECO:0000256" key="5">
    <source>
        <dbReference type="ARBA" id="ARBA00022741"/>
    </source>
</evidence>
<accession>A0A2S5SUX7</accession>
<feature type="binding site" evidence="8">
    <location>
        <position position="100"/>
    </location>
    <ligand>
        <name>ATP</name>
        <dbReference type="ChEBI" id="CHEBI:30616"/>
    </ligand>
</feature>
<keyword evidence="10" id="KW-1185">Reference proteome</keyword>
<comment type="similarity">
    <text evidence="1 8">Belongs to the SELO family.</text>
</comment>
<evidence type="ECO:0000256" key="2">
    <source>
        <dbReference type="ARBA" id="ARBA00022679"/>
    </source>
</evidence>
<dbReference type="PANTHER" id="PTHR32057:SF14">
    <property type="entry name" value="PROTEIN ADENYLYLTRANSFERASE SELO, MITOCHONDRIAL"/>
    <property type="match status" value="1"/>
</dbReference>
<comment type="caution">
    <text evidence="9">The sequence shown here is derived from an EMBL/GenBank/DDBJ whole genome shotgun (WGS) entry which is preliminary data.</text>
</comment>
<dbReference type="EC" id="2.7.7.108" evidence="8"/>
<keyword evidence="4 8" id="KW-0479">Metal-binding</keyword>
<comment type="catalytic activity">
    <reaction evidence="8">
        <text>L-tyrosyl-[protein] + UTP = O-(5'-uridylyl)-L-tyrosyl-[protein] + diphosphate</text>
        <dbReference type="Rhea" id="RHEA:83887"/>
        <dbReference type="Rhea" id="RHEA-COMP:10136"/>
        <dbReference type="Rhea" id="RHEA-COMP:20238"/>
        <dbReference type="ChEBI" id="CHEBI:33019"/>
        <dbReference type="ChEBI" id="CHEBI:46398"/>
        <dbReference type="ChEBI" id="CHEBI:46858"/>
        <dbReference type="ChEBI" id="CHEBI:90602"/>
    </reaction>
</comment>
<keyword evidence="8" id="KW-0464">Manganese</keyword>
<feature type="binding site" evidence="8">
    <location>
        <position position="120"/>
    </location>
    <ligand>
        <name>ATP</name>
        <dbReference type="ChEBI" id="CHEBI:30616"/>
    </ligand>
</feature>
<keyword evidence="5 8" id="KW-0547">Nucleotide-binding</keyword>
<evidence type="ECO:0000256" key="4">
    <source>
        <dbReference type="ARBA" id="ARBA00022723"/>
    </source>
</evidence>
<dbReference type="InterPro" id="IPR003846">
    <property type="entry name" value="SelO"/>
</dbReference>
<evidence type="ECO:0000256" key="7">
    <source>
        <dbReference type="ARBA" id="ARBA00022842"/>
    </source>
</evidence>
<comment type="function">
    <text evidence="8">Nucleotidyltransferase involved in the post-translational modification of proteins. It can catalyze the addition of adenosine monophosphate (AMP) or uridine monophosphate (UMP) to a protein, resulting in modifications known as AMPylation and UMPylation.</text>
</comment>
<reference evidence="9 10" key="1">
    <citation type="submission" date="2018-02" db="EMBL/GenBank/DDBJ databases">
        <title>Reclassifiation of [Polyangium] brachysporum DSM 7029 as Guopingzhaonella breviflexa gen. nov., sp. nov., a member of the family Comamonadaceae.</title>
        <authorList>
            <person name="Tang B."/>
        </authorList>
    </citation>
    <scope>NUCLEOTIDE SEQUENCE [LARGE SCALE GENOMIC DNA]</scope>
    <source>
        <strain evidence="9 10">BCRC 80649</strain>
    </source>
</reference>
<feature type="binding site" evidence="8">
    <location>
        <position position="269"/>
    </location>
    <ligand>
        <name>ATP</name>
        <dbReference type="ChEBI" id="CHEBI:30616"/>
    </ligand>
</feature>
<dbReference type="OrthoDB" id="9776281at2"/>
<sequence length="496" mass="55439">MNAPFERAFPTGLQWINRYADLGDAFHTRLRAQALPEPRWVATSPAAADWLGWPRDWWTSTATDALSVFSGNAVWPGMDPLATVYGGHQFGVWAGQLGDGRALLLGEVRTPHGGVEIQLKGSGRTPYSRMGDGRAVLRSSIREFLCSEAMHALGIPSSRALCLVASPQPVLRETVETAAVVTRLAPSFVRFGHFEHFCHHGQPEALRRLADFVIDHHLPACRDHAQPYAALLDTVVRRTAEMVAHWQAVGFCHGVMNTDNMSILGLTIDYGPFGFLDAFDPGHICNHSDTQGRYAYHRQPQVALWNLHALAQALMPLIEDTDLALAALETFRSAYPDALMRLMRAKLGLRTREDGDAELADAWLALLARDRVDHTLAWRRLSQLSADPAQDAGPVRDLFIDRQAFDAWAQRYRERLARESSVDVERRTAMDRANPKYILRNHLAEIAIRQAQAGDDSEVQRLLRVLERPYDEQPEHEAYAALPPDWAHSIEVSCSS</sequence>
<feature type="binding site" evidence="8">
    <location>
        <position position="260"/>
    </location>
    <ligand>
        <name>Mg(2+)</name>
        <dbReference type="ChEBI" id="CHEBI:18420"/>
    </ligand>
</feature>
<dbReference type="AlphaFoldDB" id="A0A2S5SUX7"/>
<evidence type="ECO:0000256" key="1">
    <source>
        <dbReference type="ARBA" id="ARBA00009747"/>
    </source>
</evidence>
<dbReference type="Proteomes" id="UP000238605">
    <property type="component" value="Unassembled WGS sequence"/>
</dbReference>
<dbReference type="PANTHER" id="PTHR32057">
    <property type="entry name" value="PROTEIN ADENYLYLTRANSFERASE SELO, MITOCHONDRIAL"/>
    <property type="match status" value="1"/>
</dbReference>
<dbReference type="RefSeq" id="WP_104302486.1">
    <property type="nucleotide sequence ID" value="NZ_PSNX01000007.1"/>
</dbReference>
<feature type="binding site" evidence="8">
    <location>
        <position position="132"/>
    </location>
    <ligand>
        <name>ATP</name>
        <dbReference type="ChEBI" id="CHEBI:30616"/>
    </ligand>
</feature>
<feature type="binding site" evidence="8">
    <location>
        <position position="269"/>
    </location>
    <ligand>
        <name>Mg(2+)</name>
        <dbReference type="ChEBI" id="CHEBI:18420"/>
    </ligand>
</feature>
<dbReference type="GO" id="GO:0070733">
    <property type="term" value="F:AMPylase activity"/>
    <property type="evidence" value="ECO:0007669"/>
    <property type="project" value="UniProtKB-EC"/>
</dbReference>
<dbReference type="EMBL" id="PSNX01000007">
    <property type="protein sequence ID" value="PPE66541.1"/>
    <property type="molecule type" value="Genomic_DNA"/>
</dbReference>
<evidence type="ECO:0000313" key="9">
    <source>
        <dbReference type="EMBL" id="PPE66541.1"/>
    </source>
</evidence>
<dbReference type="EC" id="2.7.7.-" evidence="8"/>
<keyword evidence="6 8" id="KW-0067">ATP-binding</keyword>
<organism evidence="9 10">
    <name type="scientific">Caldimonas caldifontis</name>
    <dbReference type="NCBI Taxonomy" id="1452508"/>
    <lineage>
        <taxon>Bacteria</taxon>
        <taxon>Pseudomonadati</taxon>
        <taxon>Pseudomonadota</taxon>
        <taxon>Betaproteobacteria</taxon>
        <taxon>Burkholderiales</taxon>
        <taxon>Sphaerotilaceae</taxon>
        <taxon>Caldimonas</taxon>
    </lineage>
</organism>
<comment type="catalytic activity">
    <reaction evidence="8">
        <text>L-seryl-[protein] + UTP = O-(5'-uridylyl)-L-seryl-[protein] + diphosphate</text>
        <dbReference type="Rhea" id="RHEA:64604"/>
        <dbReference type="Rhea" id="RHEA-COMP:9863"/>
        <dbReference type="Rhea" id="RHEA-COMP:16635"/>
        <dbReference type="ChEBI" id="CHEBI:29999"/>
        <dbReference type="ChEBI" id="CHEBI:33019"/>
        <dbReference type="ChEBI" id="CHEBI:46398"/>
        <dbReference type="ChEBI" id="CHEBI:156051"/>
    </reaction>
</comment>
<evidence type="ECO:0000256" key="3">
    <source>
        <dbReference type="ARBA" id="ARBA00022695"/>
    </source>
</evidence>